<proteinExistence type="inferred from homology"/>
<dbReference type="Proteomes" id="UP000626092">
    <property type="component" value="Unassembled WGS sequence"/>
</dbReference>
<comment type="similarity">
    <text evidence="2 13">Belongs to the peptidase A1 family.</text>
</comment>
<evidence type="ECO:0000313" key="17">
    <source>
        <dbReference type="EMBL" id="KAF7127484.1"/>
    </source>
</evidence>
<dbReference type="Gene3D" id="1.10.225.10">
    <property type="entry name" value="Saposin-like"/>
    <property type="match status" value="1"/>
</dbReference>
<keyword evidence="14" id="KW-0812">Transmembrane</keyword>
<keyword evidence="9 12" id="KW-1015">Disulfide bond</keyword>
<keyword evidence="4 13" id="KW-0645">Protease</keyword>
<dbReference type="PROSITE" id="PS50015">
    <property type="entry name" value="SAP_B"/>
    <property type="match status" value="2"/>
</dbReference>
<dbReference type="InterPro" id="IPR011001">
    <property type="entry name" value="Saposin-like"/>
</dbReference>
<evidence type="ECO:0008006" key="19">
    <source>
        <dbReference type="Google" id="ProtNLM"/>
    </source>
</evidence>
<dbReference type="SUPFAM" id="SSF47862">
    <property type="entry name" value="Saposin"/>
    <property type="match status" value="1"/>
</dbReference>
<dbReference type="GO" id="GO:0006508">
    <property type="term" value="P:proteolysis"/>
    <property type="evidence" value="ECO:0007669"/>
    <property type="project" value="UniProtKB-KW"/>
</dbReference>
<dbReference type="InterPro" id="IPR008139">
    <property type="entry name" value="SaposinB_dom"/>
</dbReference>
<dbReference type="GO" id="GO:0006629">
    <property type="term" value="P:lipid metabolic process"/>
    <property type="evidence" value="ECO:0007669"/>
    <property type="project" value="InterPro"/>
</dbReference>
<comment type="caution">
    <text evidence="17">The sequence shown here is derived from an EMBL/GenBank/DDBJ whole genome shotgun (WGS) entry which is preliminary data.</text>
</comment>
<evidence type="ECO:0000256" key="3">
    <source>
        <dbReference type="ARBA" id="ARBA00022554"/>
    </source>
</evidence>
<dbReference type="InterPro" id="IPR001461">
    <property type="entry name" value="Aspartic_peptidase_A1"/>
</dbReference>
<dbReference type="PRINTS" id="PR00792">
    <property type="entry name" value="PEPSIN"/>
</dbReference>
<dbReference type="InterPro" id="IPR007856">
    <property type="entry name" value="SapB_1"/>
</dbReference>
<feature type="domain" description="Saposin B-type" evidence="15">
    <location>
        <begin position="427"/>
        <end position="468"/>
    </location>
</feature>
<feature type="disulfide bond" evidence="12">
    <location>
        <begin position="164"/>
        <end position="170"/>
    </location>
</feature>
<dbReference type="SUPFAM" id="SSF50630">
    <property type="entry name" value="Acid proteases"/>
    <property type="match status" value="1"/>
</dbReference>
<feature type="domain" description="Peptidase A1" evidence="16">
    <location>
        <begin position="133"/>
        <end position="554"/>
    </location>
</feature>
<gene>
    <name evidence="17" type="ORF">RHSIM_Rhsim11G0105100</name>
</gene>
<dbReference type="InterPro" id="IPR033869">
    <property type="entry name" value="Phytepsin"/>
</dbReference>
<dbReference type="PANTHER" id="PTHR47966:SF28">
    <property type="entry name" value="OS01G0290000 PROTEIN"/>
    <property type="match status" value="1"/>
</dbReference>
<feature type="active site" evidence="11">
    <location>
        <position position="338"/>
    </location>
</feature>
<evidence type="ECO:0000313" key="18">
    <source>
        <dbReference type="Proteomes" id="UP000626092"/>
    </source>
</evidence>
<sequence length="557" mass="61295">MAGGWPPAFVRRTEARERERGRVLFVAVKPKTAMFGSLELTFCYYLAREFYKMTYNYLLGALCILVLTCSLVPASSDGLVRVGLKKRPLDLHGIKAATMARLHGEQGKGLNSMGHDESDLDILSLKNYMDAQYYGEISVGSPPQKFTVIFDTGSSNLWIPSSKCIFSIACLFHPKYKHKNSKTYQEIGKSCAIHYGSGSVSGFLSQDNVEVGNLVVHNQVFMEATREGSLTFVVGKFDGILGLGFQEISVGDVVPVWYNMMEQGLVQEEVFSFWLNRDQYAKDGGELVFGGVDEKHFKGKHTYVPVTQKGYWQFQMDDFLIGNLSTGFCEGGCAAIVDSGTSLLAGPTTVVTQINHAIGAQGVVSMECKLVVSDYGEMIWELLLAGVQPDKVCSQVGLCFFNGSGLESANIEMVVEEENKEKAPPGDDLVCTACEMLVVWIRNQLKQQETKERVLDYVNQLCESLPSPMGESAIDCNSLSKMPNVTFTIGSRDFTLTPEQYILKTEEGPTSVCLSGFIALDVPPPRGPLWILGDVFMGAYHTVFDYGNLQVGFAEAV</sequence>
<keyword evidence="3" id="KW-0926">Vacuole</keyword>
<keyword evidence="14" id="KW-1133">Transmembrane helix</keyword>
<keyword evidence="5" id="KW-0732">Signal</keyword>
<dbReference type="EMBL" id="WJXA01000011">
    <property type="protein sequence ID" value="KAF7127484.1"/>
    <property type="molecule type" value="Genomic_DNA"/>
</dbReference>
<keyword evidence="6 13" id="KW-0064">Aspartyl protease</keyword>
<evidence type="ECO:0000259" key="16">
    <source>
        <dbReference type="PROSITE" id="PS51767"/>
    </source>
</evidence>
<evidence type="ECO:0000256" key="10">
    <source>
        <dbReference type="ARBA" id="ARBA00023180"/>
    </source>
</evidence>
<evidence type="ECO:0000256" key="7">
    <source>
        <dbReference type="ARBA" id="ARBA00022801"/>
    </source>
</evidence>
<dbReference type="OrthoDB" id="771136at2759"/>
<keyword evidence="18" id="KW-1185">Reference proteome</keyword>
<evidence type="ECO:0000256" key="9">
    <source>
        <dbReference type="ARBA" id="ARBA00023157"/>
    </source>
</evidence>
<evidence type="ECO:0000256" key="1">
    <source>
        <dbReference type="ARBA" id="ARBA00004116"/>
    </source>
</evidence>
<evidence type="ECO:0000256" key="2">
    <source>
        <dbReference type="ARBA" id="ARBA00007447"/>
    </source>
</evidence>
<dbReference type="Pfam" id="PF03489">
    <property type="entry name" value="SapB_2"/>
    <property type="match status" value="1"/>
</dbReference>
<keyword evidence="14" id="KW-0472">Membrane</keyword>
<dbReference type="CDD" id="cd06098">
    <property type="entry name" value="phytepsin"/>
    <property type="match status" value="1"/>
</dbReference>
<dbReference type="Pfam" id="PF05184">
    <property type="entry name" value="SapB_1"/>
    <property type="match status" value="1"/>
</dbReference>
<accession>A0A834G7J6</accession>
<dbReference type="InterPro" id="IPR008138">
    <property type="entry name" value="SapB_2"/>
</dbReference>
<dbReference type="GO" id="GO:0004190">
    <property type="term" value="F:aspartic-type endopeptidase activity"/>
    <property type="evidence" value="ECO:0007669"/>
    <property type="project" value="UniProtKB-KW"/>
</dbReference>
<dbReference type="PROSITE" id="PS51767">
    <property type="entry name" value="PEPTIDASE_A1"/>
    <property type="match status" value="1"/>
</dbReference>
<feature type="domain" description="Saposin B-type" evidence="15">
    <location>
        <begin position="363"/>
        <end position="403"/>
    </location>
</feature>
<dbReference type="Gene3D" id="2.40.70.10">
    <property type="entry name" value="Acid Proteases"/>
    <property type="match status" value="2"/>
</dbReference>
<dbReference type="InterPro" id="IPR021109">
    <property type="entry name" value="Peptidase_aspartic_dom_sf"/>
</dbReference>
<name>A0A834G7J6_RHOSS</name>
<feature type="transmembrane region" description="Helical" evidence="14">
    <location>
        <begin position="55"/>
        <end position="74"/>
    </location>
</feature>
<feature type="active site" evidence="11">
    <location>
        <position position="151"/>
    </location>
</feature>
<evidence type="ECO:0000259" key="15">
    <source>
        <dbReference type="PROSITE" id="PS50015"/>
    </source>
</evidence>
<organism evidence="17 18">
    <name type="scientific">Rhododendron simsii</name>
    <name type="common">Sims's rhododendron</name>
    <dbReference type="NCBI Taxonomy" id="118357"/>
    <lineage>
        <taxon>Eukaryota</taxon>
        <taxon>Viridiplantae</taxon>
        <taxon>Streptophyta</taxon>
        <taxon>Embryophyta</taxon>
        <taxon>Tracheophyta</taxon>
        <taxon>Spermatophyta</taxon>
        <taxon>Magnoliopsida</taxon>
        <taxon>eudicotyledons</taxon>
        <taxon>Gunneridae</taxon>
        <taxon>Pentapetalae</taxon>
        <taxon>asterids</taxon>
        <taxon>Ericales</taxon>
        <taxon>Ericaceae</taxon>
        <taxon>Ericoideae</taxon>
        <taxon>Rhodoreae</taxon>
        <taxon>Rhododendron</taxon>
    </lineage>
</organism>
<evidence type="ECO:0000256" key="13">
    <source>
        <dbReference type="RuleBase" id="RU000454"/>
    </source>
</evidence>
<dbReference type="Pfam" id="PF00026">
    <property type="entry name" value="Asp"/>
    <property type="match status" value="1"/>
</dbReference>
<reference evidence="17" key="1">
    <citation type="submission" date="2019-11" db="EMBL/GenBank/DDBJ databases">
        <authorList>
            <person name="Liu Y."/>
            <person name="Hou J."/>
            <person name="Li T.-Q."/>
            <person name="Guan C.-H."/>
            <person name="Wu X."/>
            <person name="Wu H.-Z."/>
            <person name="Ling F."/>
            <person name="Zhang R."/>
            <person name="Shi X.-G."/>
            <person name="Ren J.-P."/>
            <person name="Chen E.-F."/>
            <person name="Sun J.-M."/>
        </authorList>
    </citation>
    <scope>NUCLEOTIDE SEQUENCE</scope>
    <source>
        <strain evidence="17">Adult_tree_wgs_1</strain>
        <tissue evidence="17">Leaves</tissue>
    </source>
</reference>
<evidence type="ECO:0000256" key="12">
    <source>
        <dbReference type="PIRSR" id="PIRSR601461-2"/>
    </source>
</evidence>
<feature type="disulfide bond" evidence="12">
    <location>
        <begin position="329"/>
        <end position="333"/>
    </location>
</feature>
<protein>
    <recommendedName>
        <fullName evidence="19">Aspartic proteinase</fullName>
    </recommendedName>
</protein>
<dbReference type="PANTHER" id="PTHR47966">
    <property type="entry name" value="BETA-SITE APP-CLEAVING ENZYME, ISOFORM A-RELATED"/>
    <property type="match status" value="1"/>
</dbReference>
<keyword evidence="8" id="KW-0865">Zymogen</keyword>
<dbReference type="FunFam" id="2.40.70.10:FF:000002">
    <property type="entry name" value="Vacuolar aspartic proteinase"/>
    <property type="match status" value="1"/>
</dbReference>
<evidence type="ECO:0000256" key="5">
    <source>
        <dbReference type="ARBA" id="ARBA00022729"/>
    </source>
</evidence>
<dbReference type="FunFam" id="2.40.70.10:FF:000115">
    <property type="entry name" value="Lysosomal aspartic protease"/>
    <property type="match status" value="1"/>
</dbReference>
<dbReference type="PROSITE" id="PS00141">
    <property type="entry name" value="ASP_PROTEASE"/>
    <property type="match status" value="2"/>
</dbReference>
<keyword evidence="7 13" id="KW-0378">Hydrolase</keyword>
<evidence type="ECO:0000256" key="4">
    <source>
        <dbReference type="ARBA" id="ARBA00022670"/>
    </source>
</evidence>
<dbReference type="AlphaFoldDB" id="A0A834G7J6"/>
<evidence type="ECO:0000256" key="14">
    <source>
        <dbReference type="SAM" id="Phobius"/>
    </source>
</evidence>
<dbReference type="GO" id="GO:0005773">
    <property type="term" value="C:vacuole"/>
    <property type="evidence" value="ECO:0007669"/>
    <property type="project" value="UniProtKB-SubCell"/>
</dbReference>
<dbReference type="InterPro" id="IPR001969">
    <property type="entry name" value="Aspartic_peptidase_AS"/>
</dbReference>
<dbReference type="InterPro" id="IPR033121">
    <property type="entry name" value="PEPTIDASE_A1"/>
</dbReference>
<evidence type="ECO:0000256" key="11">
    <source>
        <dbReference type="PIRSR" id="PIRSR601461-1"/>
    </source>
</evidence>
<keyword evidence="10" id="KW-0325">Glycoprotein</keyword>
<evidence type="ECO:0000256" key="6">
    <source>
        <dbReference type="ARBA" id="ARBA00022750"/>
    </source>
</evidence>
<dbReference type="FunFam" id="1.10.225.10:FF:000001">
    <property type="entry name" value="Aspartic proteinase A1"/>
    <property type="match status" value="1"/>
</dbReference>
<evidence type="ECO:0000256" key="8">
    <source>
        <dbReference type="ARBA" id="ARBA00023145"/>
    </source>
</evidence>
<comment type="subcellular location">
    <subcellularLocation>
        <location evidence="1">Vacuole</location>
    </subcellularLocation>
</comment>